<name>C8X9A7_NAKMY</name>
<dbReference type="eggNOG" id="COG1511">
    <property type="taxonomic scope" value="Bacteria"/>
</dbReference>
<evidence type="ECO:0000313" key="7">
    <source>
        <dbReference type="EMBL" id="ACV77175.1"/>
    </source>
</evidence>
<dbReference type="GO" id="GO:0016020">
    <property type="term" value="C:membrane"/>
    <property type="evidence" value="ECO:0007669"/>
    <property type="project" value="UniProtKB-SubCell"/>
</dbReference>
<dbReference type="KEGG" id="nml:Namu_0761"/>
<dbReference type="NCBIfam" id="TIGR03062">
    <property type="entry name" value="pip_yhgE_Cterm"/>
    <property type="match status" value="1"/>
</dbReference>
<dbReference type="AlphaFoldDB" id="C8X9A7"/>
<dbReference type="InterPro" id="IPR013525">
    <property type="entry name" value="ABC2_TM"/>
</dbReference>
<keyword evidence="4 5" id="KW-0472">Membrane</keyword>
<evidence type="ECO:0000256" key="2">
    <source>
        <dbReference type="ARBA" id="ARBA00022692"/>
    </source>
</evidence>
<evidence type="ECO:0000259" key="6">
    <source>
        <dbReference type="Pfam" id="PF12698"/>
    </source>
</evidence>
<dbReference type="NCBIfam" id="TIGR03057">
    <property type="entry name" value="xxxLxxG_by_4"/>
    <property type="match status" value="2"/>
</dbReference>
<reference evidence="7 8" key="2">
    <citation type="journal article" date="2010" name="Stand. Genomic Sci.">
        <title>Complete genome sequence of Nakamurella multipartita type strain (Y-104).</title>
        <authorList>
            <person name="Tice H."/>
            <person name="Mayilraj S."/>
            <person name="Sims D."/>
            <person name="Lapidus A."/>
            <person name="Nolan M."/>
            <person name="Lucas S."/>
            <person name="Glavina Del Rio T."/>
            <person name="Copeland A."/>
            <person name="Cheng J.F."/>
            <person name="Meincke L."/>
            <person name="Bruce D."/>
            <person name="Goodwin L."/>
            <person name="Pitluck S."/>
            <person name="Ivanova N."/>
            <person name="Mavromatis K."/>
            <person name="Ovchinnikova G."/>
            <person name="Pati A."/>
            <person name="Chen A."/>
            <person name="Palaniappan K."/>
            <person name="Land M."/>
            <person name="Hauser L."/>
            <person name="Chang Y.J."/>
            <person name="Jeffries C.D."/>
            <person name="Detter J.C."/>
            <person name="Brettin T."/>
            <person name="Rohde M."/>
            <person name="Goker M."/>
            <person name="Bristow J."/>
            <person name="Eisen J.A."/>
            <person name="Markowitz V."/>
            <person name="Hugenholtz P."/>
            <person name="Kyrpides N.C."/>
            <person name="Klenk H.P."/>
            <person name="Chen F."/>
        </authorList>
    </citation>
    <scope>NUCLEOTIDE SEQUENCE [LARGE SCALE GENOMIC DNA]</scope>
    <source>
        <strain evidence="8">ATCC 700099 / DSM 44233 / CIP 104796 / JCM 9543 / NBRC 105858 / Y-104</strain>
    </source>
</reference>
<comment type="subcellular location">
    <subcellularLocation>
        <location evidence="1">Membrane</location>
        <topology evidence="1">Multi-pass membrane protein</topology>
    </subcellularLocation>
</comment>
<gene>
    <name evidence="7" type="ordered locus">Namu_0761</name>
</gene>
<dbReference type="PANTHER" id="PTHR43077:SF5">
    <property type="entry name" value="PHAGE INFECTION PROTEIN"/>
    <property type="match status" value="1"/>
</dbReference>
<dbReference type="HOGENOM" id="CLU_004534_1_1_11"/>
<feature type="transmembrane region" description="Helical" evidence="5">
    <location>
        <begin position="558"/>
        <end position="580"/>
    </location>
</feature>
<protein>
    <submittedName>
        <fullName evidence="7">YhgE/Pip N-terminal domain protein</fullName>
    </submittedName>
</protein>
<feature type="transmembrane region" description="Helical" evidence="5">
    <location>
        <begin position="517"/>
        <end position="537"/>
    </location>
</feature>
<dbReference type="EMBL" id="CP001737">
    <property type="protein sequence ID" value="ACV77175.1"/>
    <property type="molecule type" value="Genomic_DNA"/>
</dbReference>
<evidence type="ECO:0000256" key="1">
    <source>
        <dbReference type="ARBA" id="ARBA00004141"/>
    </source>
</evidence>
<dbReference type="InterPro" id="IPR017500">
    <property type="entry name" value="Phage_infect_YhgE_N"/>
</dbReference>
<feature type="transmembrane region" description="Helical" evidence="5">
    <location>
        <begin position="612"/>
        <end position="636"/>
    </location>
</feature>
<dbReference type="Gene3D" id="3.40.1710.10">
    <property type="entry name" value="abc type-2 transporter like domain"/>
    <property type="match status" value="1"/>
</dbReference>
<dbReference type="RefSeq" id="WP_015746091.1">
    <property type="nucleotide sequence ID" value="NC_013235.1"/>
</dbReference>
<dbReference type="InterPro" id="IPR017501">
    <property type="entry name" value="Phage_infect_YhgE_C"/>
</dbReference>
<dbReference type="STRING" id="479431.Namu_0761"/>
<feature type="transmembrane region" description="Helical" evidence="5">
    <location>
        <begin position="21"/>
        <end position="40"/>
    </location>
</feature>
<evidence type="ECO:0000256" key="5">
    <source>
        <dbReference type="SAM" id="Phobius"/>
    </source>
</evidence>
<dbReference type="GO" id="GO:0140359">
    <property type="term" value="F:ABC-type transporter activity"/>
    <property type="evidence" value="ECO:0007669"/>
    <property type="project" value="InterPro"/>
</dbReference>
<evidence type="ECO:0000313" key="8">
    <source>
        <dbReference type="Proteomes" id="UP000002218"/>
    </source>
</evidence>
<dbReference type="Pfam" id="PF12698">
    <property type="entry name" value="ABC2_membrane_3"/>
    <property type="match status" value="2"/>
</dbReference>
<proteinExistence type="predicted"/>
<sequence length="711" mass="72884" precursor="true">MIKTIKLAGFELRRFKGPLPIIALLFLLLVPSLYGALYLWSNWDPYGRLDQVPVAVVNQDVPVTGPDGQSVDAGNRLVAELQNDPIFDWQFVDAGTAADGLADGTYYLTITIPADFSANLVSGATDDPERAIVVMNRDDVNGYVIGLMTSTVQQRLEAAINRAAISSYFDAVFTNLDTLKQNVTDAANGAAQLASGADSALSGATDLAGGITQLKDGSTKLVGGLNDAKSGSSQLVTGLGTAKDGSAKLVTGLTQLQQGSSQLVPGAQQVADGNAKLASTVVPVLDQVNAALPAVQQANADAKARIDAFATGVTTQQAQIQAAVDALPASPEKAALQTAVTNAGTALNTAAGNAQQAAAGIDSTLGQLNQNAAADLTQASTDLTNLASGSAQVAAGAAQLNTGIGQALTGATDLDTGIGQLQAGASKLDSGIGDLQTGATQLDQGLGTAQTGSADLVTGLTQLDQGANQLASELTAGADKIPVFAQDQRDNAEQVLSSPADVQVNVANPANVYGRGLAPFFFAIAIWVFGISVFLVMRPISARALAGRASSPRIAIAGWLPVVGMAAVGSMLLLLVAQVGLGLDPVNVAGSIGVVLLAAACFTAIAHLLRTWLGVVGSAITLVLLMVQLTSAGGLYPVETLPAPLRAIHAFIPMTYLIDALRITFTGGPTDHLWRDVAVLAGFALVAVGACVWVVHRRRTFRPRDLHPLLG</sequence>
<feature type="transmembrane region" description="Helical" evidence="5">
    <location>
        <begin position="677"/>
        <end position="695"/>
    </location>
</feature>
<keyword evidence="2 5" id="KW-0812">Transmembrane</keyword>
<dbReference type="InterPro" id="IPR051328">
    <property type="entry name" value="T7SS_ABC-Transporter"/>
</dbReference>
<keyword evidence="3 5" id="KW-1133">Transmembrane helix</keyword>
<evidence type="ECO:0000256" key="4">
    <source>
        <dbReference type="ARBA" id="ARBA00023136"/>
    </source>
</evidence>
<keyword evidence="8" id="KW-1185">Reference proteome</keyword>
<feature type="domain" description="ABC-2 type transporter transmembrane" evidence="6">
    <location>
        <begin position="422"/>
        <end position="689"/>
    </location>
</feature>
<feature type="domain" description="ABC-2 type transporter transmembrane" evidence="6">
    <location>
        <begin position="24"/>
        <end position="166"/>
    </location>
</feature>
<dbReference type="NCBIfam" id="TIGR03061">
    <property type="entry name" value="pip_yhgE_Nterm"/>
    <property type="match status" value="1"/>
</dbReference>
<organism evidence="7 8">
    <name type="scientific">Nakamurella multipartita (strain ATCC 700099 / DSM 44233 / CIP 104796 / JCM 9543 / NBRC 105858 / Y-104)</name>
    <name type="common">Microsphaera multipartita</name>
    <dbReference type="NCBI Taxonomy" id="479431"/>
    <lineage>
        <taxon>Bacteria</taxon>
        <taxon>Bacillati</taxon>
        <taxon>Actinomycetota</taxon>
        <taxon>Actinomycetes</taxon>
        <taxon>Nakamurellales</taxon>
        <taxon>Nakamurellaceae</taxon>
        <taxon>Nakamurella</taxon>
    </lineage>
</organism>
<dbReference type="InterPro" id="IPR023908">
    <property type="entry name" value="xxxLxxG_rpt"/>
</dbReference>
<reference evidence="8" key="1">
    <citation type="submission" date="2009-09" db="EMBL/GenBank/DDBJ databases">
        <title>The complete genome of Nakamurella multipartita DSM 44233.</title>
        <authorList>
            <consortium name="US DOE Joint Genome Institute (JGI-PGF)"/>
            <person name="Lucas S."/>
            <person name="Copeland A."/>
            <person name="Lapidus A."/>
            <person name="Glavina del Rio T."/>
            <person name="Dalin E."/>
            <person name="Tice H."/>
            <person name="Bruce D."/>
            <person name="Goodwin L."/>
            <person name="Pitluck S."/>
            <person name="Kyrpides N."/>
            <person name="Mavromatis K."/>
            <person name="Ivanova N."/>
            <person name="Ovchinnikova G."/>
            <person name="Sims D."/>
            <person name="Meincke L."/>
            <person name="Brettin T."/>
            <person name="Detter J.C."/>
            <person name="Han C."/>
            <person name="Larimer F."/>
            <person name="Land M."/>
            <person name="Hauser L."/>
            <person name="Markowitz V."/>
            <person name="Cheng J.-F."/>
            <person name="Hugenholtz P."/>
            <person name="Woyke T."/>
            <person name="Wu D."/>
            <person name="Klenk H.-P."/>
            <person name="Eisen J.A."/>
        </authorList>
    </citation>
    <scope>NUCLEOTIDE SEQUENCE [LARGE SCALE GENOMIC DNA]</scope>
    <source>
        <strain evidence="8">ATCC 700099 / DSM 44233 / CIP 104796 / JCM 9543 / NBRC 105858 / Y-104</strain>
    </source>
</reference>
<dbReference type="InParanoid" id="C8X9A7"/>
<dbReference type="PANTHER" id="PTHR43077">
    <property type="entry name" value="TRANSPORT PERMEASE YVFS-RELATED"/>
    <property type="match status" value="1"/>
</dbReference>
<dbReference type="OrthoDB" id="9811483at2"/>
<feature type="transmembrane region" description="Helical" evidence="5">
    <location>
        <begin position="586"/>
        <end position="605"/>
    </location>
</feature>
<dbReference type="Proteomes" id="UP000002218">
    <property type="component" value="Chromosome"/>
</dbReference>
<evidence type="ECO:0000256" key="3">
    <source>
        <dbReference type="ARBA" id="ARBA00022989"/>
    </source>
</evidence>
<accession>C8X9A7</accession>